<dbReference type="EMBL" id="AM406670">
    <property type="protein sequence ID" value="CAL94665.1"/>
    <property type="molecule type" value="Genomic_DNA"/>
</dbReference>
<evidence type="ECO:0000256" key="1">
    <source>
        <dbReference type="SAM" id="MobiDB-lite"/>
    </source>
</evidence>
<dbReference type="RefSeq" id="WP_011765779.1">
    <property type="nucleotide sequence ID" value="NC_008702.1"/>
</dbReference>
<keyword evidence="3" id="KW-1185">Reference proteome</keyword>
<dbReference type="AlphaFoldDB" id="A1K760"/>
<evidence type="ECO:0000313" key="2">
    <source>
        <dbReference type="EMBL" id="CAL94665.1"/>
    </source>
</evidence>
<dbReference type="HOGENOM" id="CLU_089999_3_0_4"/>
<name>A1K760_AZOSB</name>
<dbReference type="Proteomes" id="UP000002588">
    <property type="component" value="Chromosome"/>
</dbReference>
<dbReference type="KEGG" id="azo:azo2048"/>
<dbReference type="eggNOG" id="COG1896">
    <property type="taxonomic scope" value="Bacteria"/>
</dbReference>
<sequence>MKPYPTGSRTGRRPLSPADNPAWPGASAEAIRRATHYIRIEDIAHALANACCIQGQTKAFYSVAQHNYLASMLVPPQDALAALLLHTDETLERLLPEYLEIEGHSAAEVLARFGAPATPPLSVECADLVLRATEQRDLGPSSDATKNESAGVPPLTLKIQPLPPIVAKHLFLDRYYELRPEADAERLRHMEAKRRAAK</sequence>
<dbReference type="STRING" id="62928.azo2048"/>
<protein>
    <submittedName>
        <fullName evidence="2">Uncharacterized protein</fullName>
    </submittedName>
</protein>
<proteinExistence type="predicted"/>
<feature type="region of interest" description="Disordered" evidence="1">
    <location>
        <begin position="1"/>
        <end position="24"/>
    </location>
</feature>
<feature type="region of interest" description="Disordered" evidence="1">
    <location>
        <begin position="136"/>
        <end position="155"/>
    </location>
</feature>
<organism evidence="2 3">
    <name type="scientific">Azoarcus sp. (strain BH72)</name>
    <dbReference type="NCBI Taxonomy" id="418699"/>
    <lineage>
        <taxon>Bacteria</taxon>
        <taxon>Pseudomonadati</taxon>
        <taxon>Pseudomonadota</taxon>
        <taxon>Betaproteobacteria</taxon>
        <taxon>Rhodocyclales</taxon>
        <taxon>Zoogloeaceae</taxon>
        <taxon>Azoarcus</taxon>
    </lineage>
</organism>
<dbReference type="Gene3D" id="1.10.3210.10">
    <property type="entry name" value="Hypothetical protein af1432"/>
    <property type="match status" value="1"/>
</dbReference>
<dbReference type="SUPFAM" id="SSF109604">
    <property type="entry name" value="HD-domain/PDEase-like"/>
    <property type="match status" value="1"/>
</dbReference>
<accession>A1K760</accession>
<gene>
    <name evidence="2" type="ordered locus">azo2048</name>
</gene>
<evidence type="ECO:0000313" key="3">
    <source>
        <dbReference type="Proteomes" id="UP000002588"/>
    </source>
</evidence>
<reference evidence="2 3" key="1">
    <citation type="journal article" date="2006" name="Nat. Biotechnol.">
        <title>Complete genome of the mutualistic, N2-fixing grass endophyte Azoarcus sp. strain BH72.</title>
        <authorList>
            <person name="Krause A."/>
            <person name="Ramakumar A."/>
            <person name="Bartels D."/>
            <person name="Battistoni F."/>
            <person name="Bekel T."/>
            <person name="Boch J."/>
            <person name="Boehm M."/>
            <person name="Friedrich F."/>
            <person name="Hurek T."/>
            <person name="Krause L."/>
            <person name="Linke B."/>
            <person name="McHardy A.C."/>
            <person name="Sarkar A."/>
            <person name="Schneiker S."/>
            <person name="Syed A.A."/>
            <person name="Thauer R."/>
            <person name="Vorhoelter F.-J."/>
            <person name="Weidner S."/>
            <person name="Puehler A."/>
            <person name="Reinhold-Hurek B."/>
            <person name="Kaiser O."/>
            <person name="Goesmann A."/>
        </authorList>
    </citation>
    <scope>NUCLEOTIDE SEQUENCE [LARGE SCALE GENOMIC DNA]</scope>
    <source>
        <strain evidence="2 3">BH72</strain>
    </source>
</reference>